<name>A0A060SPV2_PYCCI</name>
<gene>
    <name evidence="2" type="ORF">BN946_scf185031.g4</name>
</gene>
<dbReference type="OrthoDB" id="2727430at2759"/>
<evidence type="ECO:0000313" key="3">
    <source>
        <dbReference type="Proteomes" id="UP000029665"/>
    </source>
</evidence>
<evidence type="ECO:0000313" key="2">
    <source>
        <dbReference type="EMBL" id="CDO74239.1"/>
    </source>
</evidence>
<dbReference type="EMBL" id="CCBP010000132">
    <property type="protein sequence ID" value="CDO74239.1"/>
    <property type="molecule type" value="Genomic_DNA"/>
</dbReference>
<sequence>MLGSFEPDINGRSDWKADPQLPSDANTGGPTNSLADVLSAMPNLCHVVVVDKEERGVPWPILKTILLAPPLRAFDLFGRLPVSTQGDMTFKSSFGPMHLTSFRYIPDDSRKLSESVPSEKRVLSVLLEKLSSTLQVLHLPCKSVPFRELKSWDWPHLQELYLRGDGRSLRNLGAPLVSTLSCMPRLRRLSLKLGRTEGHKRFGAIWPPKCPITVIPWPELEPSP</sequence>
<dbReference type="AlphaFoldDB" id="A0A060SPV2"/>
<dbReference type="Proteomes" id="UP000029665">
    <property type="component" value="Unassembled WGS sequence"/>
</dbReference>
<dbReference type="OMA" id="RDNDWPR"/>
<protein>
    <submittedName>
        <fullName evidence="2">Uncharacterized protein</fullName>
    </submittedName>
</protein>
<organism evidence="2 3">
    <name type="scientific">Pycnoporus cinnabarinus</name>
    <name type="common">Cinnabar-red polypore</name>
    <name type="synonym">Trametes cinnabarina</name>
    <dbReference type="NCBI Taxonomy" id="5643"/>
    <lineage>
        <taxon>Eukaryota</taxon>
        <taxon>Fungi</taxon>
        <taxon>Dikarya</taxon>
        <taxon>Basidiomycota</taxon>
        <taxon>Agaricomycotina</taxon>
        <taxon>Agaricomycetes</taxon>
        <taxon>Polyporales</taxon>
        <taxon>Polyporaceae</taxon>
        <taxon>Trametes</taxon>
    </lineage>
</organism>
<accession>A0A060SPV2</accession>
<keyword evidence="3" id="KW-1185">Reference proteome</keyword>
<proteinExistence type="predicted"/>
<comment type="caution">
    <text evidence="2">The sequence shown here is derived from an EMBL/GenBank/DDBJ whole genome shotgun (WGS) entry which is preliminary data.</text>
</comment>
<feature type="compositionally biased region" description="Polar residues" evidence="1">
    <location>
        <begin position="23"/>
        <end position="33"/>
    </location>
</feature>
<evidence type="ECO:0000256" key="1">
    <source>
        <dbReference type="SAM" id="MobiDB-lite"/>
    </source>
</evidence>
<feature type="region of interest" description="Disordered" evidence="1">
    <location>
        <begin position="1"/>
        <end position="33"/>
    </location>
</feature>
<dbReference type="HOGENOM" id="CLU_1235576_0_0_1"/>
<reference evidence="2" key="1">
    <citation type="submission" date="2014-01" db="EMBL/GenBank/DDBJ databases">
        <title>The genome of the white-rot fungus Pycnoporus cinnabarinus: a basidiomycete model with a versatile arsenal for lignocellulosic biomass breakdown.</title>
        <authorList>
            <person name="Levasseur A."/>
            <person name="Lomascolo A."/>
            <person name="Ruiz-Duenas F.J."/>
            <person name="Uzan E."/>
            <person name="Piumi F."/>
            <person name="Kues U."/>
            <person name="Ram A.F.J."/>
            <person name="Murat C."/>
            <person name="Haon M."/>
            <person name="Benoit I."/>
            <person name="Arfi Y."/>
            <person name="Chevret D."/>
            <person name="Drula E."/>
            <person name="Kwon M.J."/>
            <person name="Gouret P."/>
            <person name="Lesage-Meessen L."/>
            <person name="Lombard V."/>
            <person name="Mariette J."/>
            <person name="Noirot C."/>
            <person name="Park J."/>
            <person name="Patyshakuliyeva A."/>
            <person name="Wieneger R.A.B."/>
            <person name="Wosten H.A.B."/>
            <person name="Martin F."/>
            <person name="Coutinho P.M."/>
            <person name="de Vries R."/>
            <person name="Martinez A.T."/>
            <person name="Klopp C."/>
            <person name="Pontarotti P."/>
            <person name="Henrissat B."/>
            <person name="Record E."/>
        </authorList>
    </citation>
    <scope>NUCLEOTIDE SEQUENCE [LARGE SCALE GENOMIC DNA]</scope>
    <source>
        <strain evidence="2">BRFM137</strain>
    </source>
</reference>